<accession>A0A0V0GND5</accession>
<name>A0A0V0GND5_SOLCH</name>
<dbReference type="AlphaFoldDB" id="A0A0V0GND5"/>
<proteinExistence type="predicted"/>
<dbReference type="EMBL" id="GEDG01035407">
    <property type="protein sequence ID" value="JAP09225.1"/>
    <property type="molecule type" value="Transcribed_RNA"/>
</dbReference>
<sequence>MKRDLLLVMDDPLLNGLSAHDLSTTTDKRPLPYMPRRNLVFFSFPLKKIKSPTHFSTKQTDLRVSMNEISSS</sequence>
<evidence type="ECO:0000313" key="1">
    <source>
        <dbReference type="EMBL" id="JAP09225.1"/>
    </source>
</evidence>
<protein>
    <submittedName>
        <fullName evidence="1">Putative ovule protein</fullName>
    </submittedName>
</protein>
<reference evidence="1" key="1">
    <citation type="submission" date="2015-12" db="EMBL/GenBank/DDBJ databases">
        <title>Gene expression during late stages of embryo sac development: a critical building block for successful pollen-pistil interactions.</title>
        <authorList>
            <person name="Liu Y."/>
            <person name="Joly V."/>
            <person name="Sabar M."/>
            <person name="Matton D.P."/>
        </authorList>
    </citation>
    <scope>NUCLEOTIDE SEQUENCE</scope>
</reference>
<organism evidence="1">
    <name type="scientific">Solanum chacoense</name>
    <name type="common">Chaco potato</name>
    <dbReference type="NCBI Taxonomy" id="4108"/>
    <lineage>
        <taxon>Eukaryota</taxon>
        <taxon>Viridiplantae</taxon>
        <taxon>Streptophyta</taxon>
        <taxon>Embryophyta</taxon>
        <taxon>Tracheophyta</taxon>
        <taxon>Spermatophyta</taxon>
        <taxon>Magnoliopsida</taxon>
        <taxon>eudicotyledons</taxon>
        <taxon>Gunneridae</taxon>
        <taxon>Pentapetalae</taxon>
        <taxon>asterids</taxon>
        <taxon>lamiids</taxon>
        <taxon>Solanales</taxon>
        <taxon>Solanaceae</taxon>
        <taxon>Solanoideae</taxon>
        <taxon>Solaneae</taxon>
        <taxon>Solanum</taxon>
    </lineage>
</organism>